<comment type="caution">
    <text evidence="3">The sequence shown here is derived from an EMBL/GenBank/DDBJ whole genome shotgun (WGS) entry which is preliminary data.</text>
</comment>
<feature type="domain" description="Chitin-binding type-2" evidence="2">
    <location>
        <begin position="259"/>
        <end position="314"/>
    </location>
</feature>
<feature type="domain" description="Chitin-binding type-2" evidence="2">
    <location>
        <begin position="176"/>
        <end position="236"/>
    </location>
</feature>
<evidence type="ECO:0000256" key="1">
    <source>
        <dbReference type="SAM" id="SignalP"/>
    </source>
</evidence>
<dbReference type="GO" id="GO:0005576">
    <property type="term" value="C:extracellular region"/>
    <property type="evidence" value="ECO:0007669"/>
    <property type="project" value="InterPro"/>
</dbReference>
<keyword evidence="1" id="KW-0732">Signal</keyword>
<dbReference type="Proteomes" id="UP000625711">
    <property type="component" value="Unassembled WGS sequence"/>
</dbReference>
<dbReference type="GO" id="GO:0008061">
    <property type="term" value="F:chitin binding"/>
    <property type="evidence" value="ECO:0007669"/>
    <property type="project" value="InterPro"/>
</dbReference>
<keyword evidence="4" id="KW-1185">Reference proteome</keyword>
<organism evidence="3 4">
    <name type="scientific">Rhynchophorus ferrugineus</name>
    <name type="common">Red palm weevil</name>
    <name type="synonym">Curculio ferrugineus</name>
    <dbReference type="NCBI Taxonomy" id="354439"/>
    <lineage>
        <taxon>Eukaryota</taxon>
        <taxon>Metazoa</taxon>
        <taxon>Ecdysozoa</taxon>
        <taxon>Arthropoda</taxon>
        <taxon>Hexapoda</taxon>
        <taxon>Insecta</taxon>
        <taxon>Pterygota</taxon>
        <taxon>Neoptera</taxon>
        <taxon>Endopterygota</taxon>
        <taxon>Coleoptera</taxon>
        <taxon>Polyphaga</taxon>
        <taxon>Cucujiformia</taxon>
        <taxon>Curculionidae</taxon>
        <taxon>Dryophthorinae</taxon>
        <taxon>Rhynchophorus</taxon>
    </lineage>
</organism>
<proteinExistence type="predicted"/>
<dbReference type="SMART" id="SM00494">
    <property type="entry name" value="ChtBD2"/>
    <property type="match status" value="4"/>
</dbReference>
<feature type="signal peptide" evidence="1">
    <location>
        <begin position="1"/>
        <end position="17"/>
    </location>
</feature>
<dbReference type="OrthoDB" id="8179045at2759"/>
<protein>
    <recommendedName>
        <fullName evidence="2">Chitin-binding type-2 domain-containing protein</fullName>
    </recommendedName>
</protein>
<dbReference type="SUPFAM" id="SSF57625">
    <property type="entry name" value="Invertebrate chitin-binding proteins"/>
    <property type="match status" value="4"/>
</dbReference>
<evidence type="ECO:0000313" key="4">
    <source>
        <dbReference type="Proteomes" id="UP000625711"/>
    </source>
</evidence>
<reference evidence="3" key="1">
    <citation type="submission" date="2020-08" db="EMBL/GenBank/DDBJ databases">
        <title>Genome sequencing and assembly of the red palm weevil Rhynchophorus ferrugineus.</title>
        <authorList>
            <person name="Dias G.B."/>
            <person name="Bergman C.M."/>
            <person name="Manee M."/>
        </authorList>
    </citation>
    <scope>NUCLEOTIDE SEQUENCE</scope>
    <source>
        <strain evidence="3">AA-2017</strain>
        <tissue evidence="3">Whole larva</tissue>
    </source>
</reference>
<sequence>MLSVFVRLLCLLGAVTATVDQTVCVYNPDPDYFECEQTGTFKNQNDLSCSTYYSCYPSLLGYHKSLKSCATGTYYNPTISACDYYYTCPCTESNKCLYVTDPDYFTCEGTGNFENLNDIECTTYFSCYHTSTGFHKTLKTCRPGTYFNPDKGLCDWYYARPCTTDTECNYNADPYYFNCTQSGSFANNNDLTCSTYYTCVSSGSGYIQTLESCASGSVFNPRISICDSYYTCPCTLVAENYNVQSVALINTCEEIPDATFLCSAEQGTGCFADPSDPYCEKYIYCYVSRSGVVYSAVKRSCPSGSYFNSSSTACSCSDYTCPCSKS</sequence>
<dbReference type="PROSITE" id="PS50940">
    <property type="entry name" value="CHIT_BIND_II"/>
    <property type="match status" value="4"/>
</dbReference>
<dbReference type="Gene3D" id="2.170.140.10">
    <property type="entry name" value="Chitin binding domain"/>
    <property type="match status" value="3"/>
</dbReference>
<feature type="domain" description="Chitin-binding type-2" evidence="2">
    <location>
        <begin position="104"/>
        <end position="164"/>
    </location>
</feature>
<evidence type="ECO:0000259" key="2">
    <source>
        <dbReference type="PROSITE" id="PS50940"/>
    </source>
</evidence>
<name>A0A834MCV1_RHYFE</name>
<dbReference type="EMBL" id="JAACXV010010852">
    <property type="protein sequence ID" value="KAF7275310.1"/>
    <property type="molecule type" value="Genomic_DNA"/>
</dbReference>
<feature type="chain" id="PRO_5032965378" description="Chitin-binding type-2 domain-containing protein" evidence="1">
    <location>
        <begin position="18"/>
        <end position="326"/>
    </location>
</feature>
<dbReference type="Pfam" id="PF01607">
    <property type="entry name" value="CBM_14"/>
    <property type="match status" value="2"/>
</dbReference>
<dbReference type="AlphaFoldDB" id="A0A834MCV1"/>
<dbReference type="InterPro" id="IPR036508">
    <property type="entry name" value="Chitin-bd_dom_sf"/>
</dbReference>
<feature type="domain" description="Chitin-binding type-2" evidence="2">
    <location>
        <begin position="32"/>
        <end position="92"/>
    </location>
</feature>
<accession>A0A834MCV1</accession>
<gene>
    <name evidence="3" type="ORF">GWI33_011881</name>
</gene>
<dbReference type="InterPro" id="IPR002557">
    <property type="entry name" value="Chitin-bd_dom"/>
</dbReference>
<evidence type="ECO:0000313" key="3">
    <source>
        <dbReference type="EMBL" id="KAF7275310.1"/>
    </source>
</evidence>